<dbReference type="InterPro" id="IPR014729">
    <property type="entry name" value="Rossmann-like_a/b/a_fold"/>
</dbReference>
<dbReference type="PROSITE" id="PS00178">
    <property type="entry name" value="AA_TRNA_LIGASE_I"/>
    <property type="match status" value="1"/>
</dbReference>
<dbReference type="Pfam" id="PF08264">
    <property type="entry name" value="Anticodon_1"/>
    <property type="match status" value="1"/>
</dbReference>
<evidence type="ECO:0000256" key="3">
    <source>
        <dbReference type="ARBA" id="ARBA00022490"/>
    </source>
</evidence>
<feature type="domain" description="Aminoacyl-tRNA synthetase class Ia" evidence="12">
    <location>
        <begin position="13"/>
        <end position="223"/>
    </location>
</feature>
<keyword evidence="5 11" id="KW-0547">Nucleotide-binding</keyword>
<sequence>MQIYDHKKIEAKWRKRWLDEKVYQPDLKGVKKPFYNLMMFPYPSAEGLHVGNMYAFTGADVYGRFKRMQGYDVFEPIGLDGFGIHSENYAIKVGKHPAEQAKISEKHFYDQLNKIGNGFAWDQRLETYDPEYYKWTQWLFVQMFKKGLAYRGKALVNWCPSCKTVLADEQVEAGVCERCKTEVVKKEMEQWFFKITAYADRLLSNLDEIDWPKKIKVAQRNWIGRSEGYIVRWQMADDRSQIIETFTTRIDTFLGVTFLAVGAGKGGYKVIHPVTGEEIPVWAADYVVTDYGTGAVMGVPASDERDRAFAKEHGLEVRQFKPFTPHGEKFIKPEVRYHLRDWLISRQRYWGPPIPMIYCEECANRNTPGVKNSSTPGVYMGGWYPVPEADLPVVLPEVRHWKPGSGRAGKSPLETAPESWLYTECPNCGKKAKRETDVSDTFLDSAWYFLRYPSVGDERSRLMPFEPKVTKRWLPVDAYIGGAEHAVLHLMYSRFVWMFLRDYGYLEVDRDGPCQGEEPFPFLFSHGLIIKDGAKMSKSRGNVVNPDEYIDRYGADALRMYLMFVGPYGQGGDFRDTGMVGMYRFLEKIWKLFQEVISNQLTVDSKTHPELKRKLHQTIQKVTQDIAKFKYNTAIAALMELTNQWKDKSMSKEDAVRVVKLLAPLAPYIAEELYQSLRKHEARNSKFESIHTQAWPEFDEKLIREDEVTVIIQVNGKVRNTLQLQATSNKPQVIEKAEADEKVKKYLEGKRIKNVVWVPQKLVNFVVE</sequence>
<reference evidence="15 16" key="1">
    <citation type="journal article" date="2016" name="Nat. Commun.">
        <title>Thousands of microbial genomes shed light on interconnected biogeochemical processes in an aquifer system.</title>
        <authorList>
            <person name="Anantharaman K."/>
            <person name="Brown C.T."/>
            <person name="Hug L.A."/>
            <person name="Sharon I."/>
            <person name="Castelle C.J."/>
            <person name="Probst A.J."/>
            <person name="Thomas B.C."/>
            <person name="Singh A."/>
            <person name="Wilkins M.J."/>
            <person name="Karaoz U."/>
            <person name="Brodie E.L."/>
            <person name="Williams K.H."/>
            <person name="Hubbard S.S."/>
            <person name="Banfield J.F."/>
        </authorList>
    </citation>
    <scope>NUCLEOTIDE SEQUENCE [LARGE SCALE GENOMIC DNA]</scope>
</reference>
<proteinExistence type="inferred from homology"/>
<feature type="domain" description="Methionyl/Valyl/Leucyl/Isoleucyl-tRNA synthetase anticodon-binding" evidence="13">
    <location>
        <begin position="613"/>
        <end position="729"/>
    </location>
</feature>
<evidence type="ECO:0000259" key="12">
    <source>
        <dbReference type="Pfam" id="PF00133"/>
    </source>
</evidence>
<dbReference type="CDD" id="cd07958">
    <property type="entry name" value="Anticodon_Ia_Leu_BEm"/>
    <property type="match status" value="1"/>
</dbReference>
<evidence type="ECO:0000256" key="10">
    <source>
        <dbReference type="ARBA" id="ARBA00047469"/>
    </source>
</evidence>
<feature type="domain" description="Aminoacyl-tRNA synthetase class Ia" evidence="12">
    <location>
        <begin position="515"/>
        <end position="569"/>
    </location>
</feature>
<name>A0A1G1VPP7_9BACT</name>
<comment type="caution">
    <text evidence="15">The sequence shown here is derived from an EMBL/GenBank/DDBJ whole genome shotgun (WGS) entry which is preliminary data.</text>
</comment>
<dbReference type="GO" id="GO:0006429">
    <property type="term" value="P:leucyl-tRNA aminoacylation"/>
    <property type="evidence" value="ECO:0007669"/>
    <property type="project" value="InterPro"/>
</dbReference>
<evidence type="ECO:0000256" key="5">
    <source>
        <dbReference type="ARBA" id="ARBA00022741"/>
    </source>
</evidence>
<dbReference type="PANTHER" id="PTHR43740">
    <property type="entry name" value="LEUCYL-TRNA SYNTHETASE"/>
    <property type="match status" value="1"/>
</dbReference>
<evidence type="ECO:0000256" key="4">
    <source>
        <dbReference type="ARBA" id="ARBA00022598"/>
    </source>
</evidence>
<evidence type="ECO:0000256" key="9">
    <source>
        <dbReference type="ARBA" id="ARBA00030520"/>
    </source>
</evidence>
<evidence type="ECO:0000256" key="6">
    <source>
        <dbReference type="ARBA" id="ARBA00022840"/>
    </source>
</evidence>
<dbReference type="Proteomes" id="UP000177324">
    <property type="component" value="Unassembled WGS sequence"/>
</dbReference>
<evidence type="ECO:0000256" key="2">
    <source>
        <dbReference type="ARBA" id="ARBA00013164"/>
    </source>
</evidence>
<dbReference type="SUPFAM" id="SSF52374">
    <property type="entry name" value="Nucleotidylyl transferase"/>
    <property type="match status" value="1"/>
</dbReference>
<dbReference type="InterPro" id="IPR002300">
    <property type="entry name" value="aa-tRNA-synth_Ia"/>
</dbReference>
<dbReference type="GO" id="GO:0004823">
    <property type="term" value="F:leucine-tRNA ligase activity"/>
    <property type="evidence" value="ECO:0007669"/>
    <property type="project" value="UniProtKB-EC"/>
</dbReference>
<dbReference type="FunFam" id="1.10.730.10:FF:000002">
    <property type="entry name" value="Leucine--tRNA ligase"/>
    <property type="match status" value="1"/>
</dbReference>
<dbReference type="GO" id="GO:0005737">
    <property type="term" value="C:cytoplasm"/>
    <property type="evidence" value="ECO:0007669"/>
    <property type="project" value="UniProtKB-ARBA"/>
</dbReference>
<dbReference type="EMBL" id="MHCH01000029">
    <property type="protein sequence ID" value="OGY17304.1"/>
    <property type="molecule type" value="Genomic_DNA"/>
</dbReference>
<accession>A0A1G1VPP7</accession>
<dbReference type="Pfam" id="PF00133">
    <property type="entry name" value="tRNA-synt_1"/>
    <property type="match status" value="2"/>
</dbReference>
<dbReference type="InterPro" id="IPR001412">
    <property type="entry name" value="aa-tRNA-synth_I_CS"/>
</dbReference>
<dbReference type="SUPFAM" id="SSF47323">
    <property type="entry name" value="Anticodon-binding domain of a subclass of class I aminoacyl-tRNA synthetases"/>
    <property type="match status" value="1"/>
</dbReference>
<evidence type="ECO:0000256" key="11">
    <source>
        <dbReference type="RuleBase" id="RU363035"/>
    </source>
</evidence>
<evidence type="ECO:0000259" key="13">
    <source>
        <dbReference type="Pfam" id="PF08264"/>
    </source>
</evidence>
<dbReference type="Pfam" id="PF13603">
    <property type="entry name" value="tRNA-synt_1_2"/>
    <property type="match status" value="1"/>
</dbReference>
<keyword evidence="3" id="KW-0963">Cytoplasm</keyword>
<dbReference type="STRING" id="1797589.A2784_01450"/>
<dbReference type="PRINTS" id="PR00985">
    <property type="entry name" value="TRNASYNTHLEU"/>
</dbReference>
<comment type="catalytic activity">
    <reaction evidence="10">
        <text>tRNA(Leu) + L-leucine + ATP = L-leucyl-tRNA(Leu) + AMP + diphosphate</text>
        <dbReference type="Rhea" id="RHEA:11688"/>
        <dbReference type="Rhea" id="RHEA-COMP:9613"/>
        <dbReference type="Rhea" id="RHEA-COMP:9622"/>
        <dbReference type="ChEBI" id="CHEBI:30616"/>
        <dbReference type="ChEBI" id="CHEBI:33019"/>
        <dbReference type="ChEBI" id="CHEBI:57427"/>
        <dbReference type="ChEBI" id="CHEBI:78442"/>
        <dbReference type="ChEBI" id="CHEBI:78494"/>
        <dbReference type="ChEBI" id="CHEBI:456215"/>
        <dbReference type="EC" id="6.1.1.4"/>
    </reaction>
</comment>
<dbReference type="SUPFAM" id="SSF50677">
    <property type="entry name" value="ValRS/IleRS/LeuRS editing domain"/>
    <property type="match status" value="1"/>
</dbReference>
<gene>
    <name evidence="15" type="ORF">A2784_01450</name>
</gene>
<dbReference type="Gene3D" id="3.40.50.620">
    <property type="entry name" value="HUPs"/>
    <property type="match status" value="2"/>
</dbReference>
<evidence type="ECO:0000259" key="14">
    <source>
        <dbReference type="Pfam" id="PF13603"/>
    </source>
</evidence>
<evidence type="ECO:0000256" key="8">
    <source>
        <dbReference type="ARBA" id="ARBA00023146"/>
    </source>
</evidence>
<dbReference type="GO" id="GO:0002161">
    <property type="term" value="F:aminoacyl-tRNA deacylase activity"/>
    <property type="evidence" value="ECO:0007669"/>
    <property type="project" value="InterPro"/>
</dbReference>
<dbReference type="InterPro" id="IPR009080">
    <property type="entry name" value="tRNAsynth_Ia_anticodon-bd"/>
</dbReference>
<dbReference type="InterPro" id="IPR002302">
    <property type="entry name" value="Leu-tRNA-ligase"/>
</dbReference>
<keyword evidence="4 11" id="KW-0436">Ligase</keyword>
<evidence type="ECO:0000256" key="7">
    <source>
        <dbReference type="ARBA" id="ARBA00022917"/>
    </source>
</evidence>
<dbReference type="EC" id="6.1.1.4" evidence="2"/>
<feature type="domain" description="Leucyl-tRNA synthetase editing" evidence="14">
    <location>
        <begin position="267"/>
        <end position="319"/>
    </location>
</feature>
<protein>
    <recommendedName>
        <fullName evidence="2">leucine--tRNA ligase</fullName>
        <ecNumber evidence="2">6.1.1.4</ecNumber>
    </recommendedName>
    <alternativeName>
        <fullName evidence="9">Leucyl-tRNA synthetase</fullName>
    </alternativeName>
</protein>
<dbReference type="AlphaFoldDB" id="A0A1G1VPP7"/>
<evidence type="ECO:0000313" key="15">
    <source>
        <dbReference type="EMBL" id="OGY17304.1"/>
    </source>
</evidence>
<dbReference type="GO" id="GO:0005524">
    <property type="term" value="F:ATP binding"/>
    <property type="evidence" value="ECO:0007669"/>
    <property type="project" value="UniProtKB-KW"/>
</dbReference>
<dbReference type="Gene3D" id="1.10.730.10">
    <property type="entry name" value="Isoleucyl-tRNA Synthetase, Domain 1"/>
    <property type="match status" value="1"/>
</dbReference>
<keyword evidence="8 11" id="KW-0030">Aminoacyl-tRNA synthetase</keyword>
<organism evidence="15 16">
    <name type="scientific">Candidatus Chisholmbacteria bacterium RIFCSPHIGHO2_01_FULL_48_12</name>
    <dbReference type="NCBI Taxonomy" id="1797589"/>
    <lineage>
        <taxon>Bacteria</taxon>
        <taxon>Candidatus Chisholmiibacteriota</taxon>
    </lineage>
</organism>
<comment type="similarity">
    <text evidence="1 11">Belongs to the class-I aminoacyl-tRNA synthetase family.</text>
</comment>
<dbReference type="InterPro" id="IPR009008">
    <property type="entry name" value="Val/Leu/Ile-tRNA-synth_edit"/>
</dbReference>
<evidence type="ECO:0000313" key="16">
    <source>
        <dbReference type="Proteomes" id="UP000177324"/>
    </source>
</evidence>
<dbReference type="InterPro" id="IPR025709">
    <property type="entry name" value="Leu_tRNA-synth_edit"/>
</dbReference>
<keyword evidence="7 11" id="KW-0648">Protein biosynthesis</keyword>
<dbReference type="InterPro" id="IPR013155">
    <property type="entry name" value="M/V/L/I-tRNA-synth_anticd-bd"/>
</dbReference>
<keyword evidence="6 11" id="KW-0067">ATP-binding</keyword>
<evidence type="ECO:0000256" key="1">
    <source>
        <dbReference type="ARBA" id="ARBA00005594"/>
    </source>
</evidence>
<dbReference type="CDD" id="cd00812">
    <property type="entry name" value="LeuRS_core"/>
    <property type="match status" value="1"/>
</dbReference>
<dbReference type="PANTHER" id="PTHR43740:SF2">
    <property type="entry name" value="LEUCINE--TRNA LIGASE, MITOCHONDRIAL"/>
    <property type="match status" value="1"/>
</dbReference>